<keyword evidence="5" id="KW-0472">Membrane</keyword>
<evidence type="ECO:0000256" key="2">
    <source>
        <dbReference type="ARBA" id="ARBA00007708"/>
    </source>
</evidence>
<evidence type="ECO:0000256" key="1">
    <source>
        <dbReference type="ARBA" id="ARBA00004170"/>
    </source>
</evidence>
<dbReference type="InterPro" id="IPR038425">
    <property type="entry name" value="GAT_sf"/>
</dbReference>
<dbReference type="Gene3D" id="1.25.40.90">
    <property type="match status" value="1"/>
</dbReference>
<dbReference type="GO" id="GO:0043130">
    <property type="term" value="F:ubiquitin binding"/>
    <property type="evidence" value="ECO:0007669"/>
    <property type="project" value="InterPro"/>
</dbReference>
<keyword evidence="3" id="KW-0813">Transport</keyword>
<dbReference type="GO" id="GO:0035091">
    <property type="term" value="F:phosphatidylinositol binding"/>
    <property type="evidence" value="ECO:0007669"/>
    <property type="project" value="InterPro"/>
</dbReference>
<dbReference type="FunFam" id="1.25.40.90:FF:000028">
    <property type="entry name" value="TOM1-like protein 2"/>
    <property type="match status" value="1"/>
</dbReference>
<gene>
    <name evidence="9" type="ORF">M6B38_206860</name>
</gene>
<feature type="region of interest" description="Disordered" evidence="6">
    <location>
        <begin position="649"/>
        <end position="701"/>
    </location>
</feature>
<dbReference type="AlphaFoldDB" id="A0AAX6E5Z0"/>
<organism evidence="9 10">
    <name type="scientific">Iris pallida</name>
    <name type="common">Sweet iris</name>
    <dbReference type="NCBI Taxonomy" id="29817"/>
    <lineage>
        <taxon>Eukaryota</taxon>
        <taxon>Viridiplantae</taxon>
        <taxon>Streptophyta</taxon>
        <taxon>Embryophyta</taxon>
        <taxon>Tracheophyta</taxon>
        <taxon>Spermatophyta</taxon>
        <taxon>Magnoliopsida</taxon>
        <taxon>Liliopsida</taxon>
        <taxon>Asparagales</taxon>
        <taxon>Iridaceae</taxon>
        <taxon>Iridoideae</taxon>
        <taxon>Irideae</taxon>
        <taxon>Iris</taxon>
    </lineage>
</organism>
<dbReference type="CDD" id="cd14231">
    <property type="entry name" value="GAT_GGA-like_plant"/>
    <property type="match status" value="1"/>
</dbReference>
<evidence type="ECO:0000313" key="10">
    <source>
        <dbReference type="Proteomes" id="UP001140949"/>
    </source>
</evidence>
<dbReference type="GO" id="GO:0016020">
    <property type="term" value="C:membrane"/>
    <property type="evidence" value="ECO:0007669"/>
    <property type="project" value="UniProtKB-SubCell"/>
</dbReference>
<keyword evidence="10" id="KW-1185">Reference proteome</keyword>
<feature type="region of interest" description="Disordered" evidence="6">
    <location>
        <begin position="290"/>
        <end position="348"/>
    </location>
</feature>
<feature type="compositionally biased region" description="Low complexity" evidence="6">
    <location>
        <begin position="656"/>
        <end position="668"/>
    </location>
</feature>
<dbReference type="InterPro" id="IPR002014">
    <property type="entry name" value="VHS_dom"/>
</dbReference>
<evidence type="ECO:0000259" key="7">
    <source>
        <dbReference type="PROSITE" id="PS50179"/>
    </source>
</evidence>
<dbReference type="Pfam" id="PF00790">
    <property type="entry name" value="VHS"/>
    <property type="match status" value="1"/>
</dbReference>
<sequence length="701" mass="75900">MAGSLVDRATSDQLIGPDWAMNIEICDILNREPAQAKDVVKGLKRRLGSKNPKVQLLALTLLETVIKNCGDVVHMHVAERDVLHEMVKMVKKKHPDFHVKEKILILIDTWQEAFGGPRARYPQYYAAYQELLRLGAVFPQRSERSAAPIFTPPQTQPLSSYPPSIRSPDYQQEAPESASVSEFPALSLAEVQNARGIMDVLAEMLNALDPGNREGLKQEVIVDLVEQCRTYKQRVVQLVNTTSDEDLLCQGLALNDDLQRVLAKHDAIAAGIAVRVEKPKTLQSLVDIDNSTAANKERQPDKSASPSTSSQPPLQQLLLPAPPVSNGSSTPSAKADPHMDLLSGEDYGPSAAENPLALVPVSQPLAVSASDQNILALADMFPQSNNGNTPVSPFSSTSGYPAPHQQPAQPASYSNGGISTSGSPQFEQAAYAQGAQVNHTNPAWNGQPQALDYGANGQGGALPPPPWEAQTVQDGQLATPQLQQLQTGQIGGMQPQLMQSGQMGGMHPQLMQSGQIGGMQPQPMQNGQFGGMQPQPMQNGQFGGMQPQPMQNGQFGGMQPQPMQSNQYMGMSPSSMQNQVGGGGMYSQPIHGGQFARMMPQQAMYAGQMMAYGYGQQPEAQFYDQRRQSYPYGSPNELSQRMHGLSVQDNSAYTNPSYVHVPSSSYYPQQPNKPSKPEDRLFGDLVSMAKSKPGKPGVNKV</sequence>
<dbReference type="Gene3D" id="1.20.58.160">
    <property type="match status" value="1"/>
</dbReference>
<proteinExistence type="inferred from homology"/>
<feature type="domain" description="VHS" evidence="7">
    <location>
        <begin position="9"/>
        <end position="139"/>
    </location>
</feature>
<feature type="region of interest" description="Disordered" evidence="6">
    <location>
        <begin position="386"/>
        <end position="424"/>
    </location>
</feature>
<dbReference type="SMART" id="SM00288">
    <property type="entry name" value="VHS"/>
    <property type="match status" value="1"/>
</dbReference>
<dbReference type="InterPro" id="IPR004152">
    <property type="entry name" value="GAT_dom"/>
</dbReference>
<dbReference type="SUPFAM" id="SSF48464">
    <property type="entry name" value="ENTH/VHS domain"/>
    <property type="match status" value="1"/>
</dbReference>
<dbReference type="EMBL" id="JANAVB010039816">
    <property type="protein sequence ID" value="KAJ6799458.1"/>
    <property type="molecule type" value="Genomic_DNA"/>
</dbReference>
<feature type="compositionally biased region" description="Polar residues" evidence="6">
    <location>
        <begin position="412"/>
        <end position="424"/>
    </location>
</feature>
<dbReference type="CDD" id="cd03561">
    <property type="entry name" value="VHS"/>
    <property type="match status" value="1"/>
</dbReference>
<evidence type="ECO:0000256" key="4">
    <source>
        <dbReference type="ARBA" id="ARBA00022927"/>
    </source>
</evidence>
<dbReference type="PANTHER" id="PTHR45898">
    <property type="entry name" value="TOM1-LIKE PROTEIN"/>
    <property type="match status" value="1"/>
</dbReference>
<reference evidence="9" key="1">
    <citation type="journal article" date="2023" name="GigaByte">
        <title>Genome assembly of the bearded iris, Iris pallida Lam.</title>
        <authorList>
            <person name="Bruccoleri R.E."/>
            <person name="Oakeley E.J."/>
            <person name="Faust A.M.E."/>
            <person name="Altorfer M."/>
            <person name="Dessus-Babus S."/>
            <person name="Burckhardt D."/>
            <person name="Oertli M."/>
            <person name="Naumann U."/>
            <person name="Petersen F."/>
            <person name="Wong J."/>
        </authorList>
    </citation>
    <scope>NUCLEOTIDE SEQUENCE</scope>
    <source>
        <strain evidence="9">GSM-AAB239-AS_SAM_17_03QT</strain>
    </source>
</reference>
<dbReference type="InterPro" id="IPR008942">
    <property type="entry name" value="ENTH_VHS"/>
</dbReference>
<dbReference type="PROSITE" id="PS50179">
    <property type="entry name" value="VHS"/>
    <property type="match status" value="1"/>
</dbReference>
<dbReference type="Proteomes" id="UP001140949">
    <property type="component" value="Unassembled WGS sequence"/>
</dbReference>
<dbReference type="GO" id="GO:0005737">
    <property type="term" value="C:cytoplasm"/>
    <property type="evidence" value="ECO:0007669"/>
    <property type="project" value="UniProtKB-ARBA"/>
</dbReference>
<dbReference type="PROSITE" id="PS50909">
    <property type="entry name" value="GAT"/>
    <property type="match status" value="1"/>
</dbReference>
<dbReference type="SUPFAM" id="SSF89009">
    <property type="entry name" value="GAT-like domain"/>
    <property type="match status" value="1"/>
</dbReference>
<reference evidence="9" key="2">
    <citation type="submission" date="2023-04" db="EMBL/GenBank/DDBJ databases">
        <authorList>
            <person name="Bruccoleri R.E."/>
            <person name="Oakeley E.J."/>
            <person name="Faust A.-M."/>
            <person name="Dessus-Babus S."/>
            <person name="Altorfer M."/>
            <person name="Burckhardt D."/>
            <person name="Oertli M."/>
            <person name="Naumann U."/>
            <person name="Petersen F."/>
            <person name="Wong J."/>
        </authorList>
    </citation>
    <scope>NUCLEOTIDE SEQUENCE</scope>
    <source>
        <strain evidence="9">GSM-AAB239-AS_SAM_17_03QT</strain>
        <tissue evidence="9">Leaf</tissue>
    </source>
</reference>
<comment type="caution">
    <text evidence="9">The sequence shown here is derived from an EMBL/GenBank/DDBJ whole genome shotgun (WGS) entry which is preliminary data.</text>
</comment>
<feature type="compositionally biased region" description="Polar residues" evidence="6">
    <location>
        <begin position="386"/>
        <end position="399"/>
    </location>
</feature>
<evidence type="ECO:0000256" key="5">
    <source>
        <dbReference type="ARBA" id="ARBA00023136"/>
    </source>
</evidence>
<comment type="similarity">
    <text evidence="2">Belongs to the TOM1 family.</text>
</comment>
<dbReference type="FunFam" id="1.20.58.160:FF:000004">
    <property type="entry name" value="TOM1-like protein 2"/>
    <property type="match status" value="1"/>
</dbReference>
<feature type="domain" description="GAT" evidence="8">
    <location>
        <begin position="182"/>
        <end position="270"/>
    </location>
</feature>
<feature type="region of interest" description="Disordered" evidence="6">
    <location>
        <begin position="439"/>
        <end position="464"/>
    </location>
</feature>
<dbReference type="InterPro" id="IPR044836">
    <property type="entry name" value="TOL_plant"/>
</dbReference>
<evidence type="ECO:0000256" key="6">
    <source>
        <dbReference type="SAM" id="MobiDB-lite"/>
    </source>
</evidence>
<dbReference type="GO" id="GO:0043328">
    <property type="term" value="P:protein transport to vacuole involved in ubiquitin-dependent protein catabolic process via the multivesicular body sorting pathway"/>
    <property type="evidence" value="ECO:0007669"/>
    <property type="project" value="InterPro"/>
</dbReference>
<protein>
    <submittedName>
        <fullName evidence="9">Target of Myb protein 1-like</fullName>
    </submittedName>
</protein>
<feature type="region of interest" description="Disordered" evidence="6">
    <location>
        <begin position="145"/>
        <end position="176"/>
    </location>
</feature>
<evidence type="ECO:0000256" key="3">
    <source>
        <dbReference type="ARBA" id="ARBA00022448"/>
    </source>
</evidence>
<keyword evidence="4" id="KW-0653">Protein transport</keyword>
<accession>A0AAX6E5Z0</accession>
<name>A0AAX6E5Z0_IRIPA</name>
<dbReference type="PANTHER" id="PTHR45898:SF4">
    <property type="entry name" value="TARGET OF MYB PROTEIN 1"/>
    <property type="match status" value="1"/>
</dbReference>
<dbReference type="Pfam" id="PF03127">
    <property type="entry name" value="GAT"/>
    <property type="match status" value="1"/>
</dbReference>
<evidence type="ECO:0000313" key="9">
    <source>
        <dbReference type="EMBL" id="KAJ6799458.1"/>
    </source>
</evidence>
<feature type="compositionally biased region" description="Low complexity" evidence="6">
    <location>
        <begin position="401"/>
        <end position="411"/>
    </location>
</feature>
<feature type="compositionally biased region" description="Low complexity" evidence="6">
    <location>
        <begin position="303"/>
        <end position="319"/>
    </location>
</feature>
<feature type="compositionally biased region" description="Polar residues" evidence="6">
    <location>
        <begin position="439"/>
        <end position="448"/>
    </location>
</feature>
<comment type="subcellular location">
    <subcellularLocation>
        <location evidence="1">Membrane</location>
        <topology evidence="1">Peripheral membrane protein</topology>
    </subcellularLocation>
</comment>
<evidence type="ECO:0000259" key="8">
    <source>
        <dbReference type="PROSITE" id="PS50909"/>
    </source>
</evidence>